<evidence type="ECO:0000256" key="1">
    <source>
        <dbReference type="ARBA" id="ARBA00004651"/>
    </source>
</evidence>
<dbReference type="STRING" id="151549.A0A4C1VHN7"/>
<keyword evidence="6" id="KW-0739">Sodium transport</keyword>
<gene>
    <name evidence="8" type="ORF">EVAR_84979_1</name>
</gene>
<keyword evidence="3" id="KW-1003">Cell membrane</keyword>
<dbReference type="AlphaFoldDB" id="A0A4C1VHN7"/>
<dbReference type="PANTHER" id="PTHR42985:SF40">
    <property type="entry name" value="LD47995P-RELATED"/>
    <property type="match status" value="1"/>
</dbReference>
<keyword evidence="9" id="KW-1185">Reference proteome</keyword>
<accession>A0A4C1VHN7</accession>
<evidence type="ECO:0000313" key="9">
    <source>
        <dbReference type="Proteomes" id="UP000299102"/>
    </source>
</evidence>
<dbReference type="GO" id="GO:0006814">
    <property type="term" value="P:sodium ion transport"/>
    <property type="evidence" value="ECO:0007669"/>
    <property type="project" value="UniProtKB-KW"/>
</dbReference>
<reference evidence="8 9" key="1">
    <citation type="journal article" date="2019" name="Commun. Biol.">
        <title>The bagworm genome reveals a unique fibroin gene that provides high tensile strength.</title>
        <authorList>
            <person name="Kono N."/>
            <person name="Nakamura H."/>
            <person name="Ohtoshi R."/>
            <person name="Tomita M."/>
            <person name="Numata K."/>
            <person name="Arakawa K."/>
        </authorList>
    </citation>
    <scope>NUCLEOTIDE SEQUENCE [LARGE SCALE GENOMIC DNA]</scope>
</reference>
<evidence type="ECO:0000256" key="3">
    <source>
        <dbReference type="ARBA" id="ARBA00022475"/>
    </source>
</evidence>
<dbReference type="Proteomes" id="UP000299102">
    <property type="component" value="Unassembled WGS sequence"/>
</dbReference>
<keyword evidence="7" id="KW-1133">Transmembrane helix</keyword>
<dbReference type="GO" id="GO:0015293">
    <property type="term" value="F:symporter activity"/>
    <property type="evidence" value="ECO:0007669"/>
    <property type="project" value="TreeGrafter"/>
</dbReference>
<keyword evidence="2" id="KW-0813">Transport</keyword>
<feature type="transmembrane region" description="Helical" evidence="7">
    <location>
        <begin position="94"/>
        <end position="115"/>
    </location>
</feature>
<evidence type="ECO:0000256" key="6">
    <source>
        <dbReference type="ARBA" id="ARBA00023201"/>
    </source>
</evidence>
<sequence length="152" mass="16796">MKIPEPAADQEELLVGTPTSSSTVTAVSGSDGEVGASLGLLSGIAFTLWISFGRPRPPLQKLPVSVEGCAFNVTLPPPVEINPNDYLYPYRISYLWTCPIGFLWVMVVGSLVSLYTRRVRKPLDPSLFVPPLAARLRRLQKEKEKTNVQVWQ</sequence>
<dbReference type="PANTHER" id="PTHR42985">
    <property type="entry name" value="SODIUM-COUPLED MONOCARBOXYLATE TRANSPORTER"/>
    <property type="match status" value="1"/>
</dbReference>
<evidence type="ECO:0000256" key="5">
    <source>
        <dbReference type="ARBA" id="ARBA00023065"/>
    </source>
</evidence>
<dbReference type="GO" id="GO:0005886">
    <property type="term" value="C:plasma membrane"/>
    <property type="evidence" value="ECO:0007669"/>
    <property type="project" value="UniProtKB-SubCell"/>
</dbReference>
<evidence type="ECO:0000313" key="8">
    <source>
        <dbReference type="EMBL" id="GBP37991.1"/>
    </source>
</evidence>
<dbReference type="InterPro" id="IPR051163">
    <property type="entry name" value="Sodium:Solute_Symporter_SSF"/>
</dbReference>
<dbReference type="EMBL" id="BGZK01000341">
    <property type="protein sequence ID" value="GBP37991.1"/>
    <property type="molecule type" value="Genomic_DNA"/>
</dbReference>
<keyword evidence="7" id="KW-0472">Membrane</keyword>
<evidence type="ECO:0000256" key="2">
    <source>
        <dbReference type="ARBA" id="ARBA00022448"/>
    </source>
</evidence>
<comment type="subcellular location">
    <subcellularLocation>
        <location evidence="1">Cell membrane</location>
        <topology evidence="1">Multi-pass membrane protein</topology>
    </subcellularLocation>
</comment>
<protein>
    <submittedName>
        <fullName evidence="8">Sodium-dependent multivitamin transporter</fullName>
    </submittedName>
</protein>
<evidence type="ECO:0000256" key="4">
    <source>
        <dbReference type="ARBA" id="ARBA00023053"/>
    </source>
</evidence>
<keyword evidence="7" id="KW-0812">Transmembrane</keyword>
<name>A0A4C1VHN7_EUMVA</name>
<feature type="transmembrane region" description="Helical" evidence="7">
    <location>
        <begin position="34"/>
        <end position="52"/>
    </location>
</feature>
<evidence type="ECO:0000256" key="7">
    <source>
        <dbReference type="SAM" id="Phobius"/>
    </source>
</evidence>
<comment type="caution">
    <text evidence="8">The sequence shown here is derived from an EMBL/GenBank/DDBJ whole genome shotgun (WGS) entry which is preliminary data.</text>
</comment>
<keyword evidence="4" id="KW-0915">Sodium</keyword>
<organism evidence="8 9">
    <name type="scientific">Eumeta variegata</name>
    <name type="common">Bagworm moth</name>
    <name type="synonym">Eumeta japonica</name>
    <dbReference type="NCBI Taxonomy" id="151549"/>
    <lineage>
        <taxon>Eukaryota</taxon>
        <taxon>Metazoa</taxon>
        <taxon>Ecdysozoa</taxon>
        <taxon>Arthropoda</taxon>
        <taxon>Hexapoda</taxon>
        <taxon>Insecta</taxon>
        <taxon>Pterygota</taxon>
        <taxon>Neoptera</taxon>
        <taxon>Endopterygota</taxon>
        <taxon>Lepidoptera</taxon>
        <taxon>Glossata</taxon>
        <taxon>Ditrysia</taxon>
        <taxon>Tineoidea</taxon>
        <taxon>Psychidae</taxon>
        <taxon>Oiketicinae</taxon>
        <taxon>Eumeta</taxon>
    </lineage>
</organism>
<keyword evidence="5" id="KW-0406">Ion transport</keyword>
<proteinExistence type="predicted"/>
<dbReference type="OrthoDB" id="6132759at2759"/>